<protein>
    <recommendedName>
        <fullName evidence="1">Calpain catalytic domain-containing protein</fullName>
    </recommendedName>
</protein>
<evidence type="ECO:0000313" key="2">
    <source>
        <dbReference type="EMBL" id="PIC41740.1"/>
    </source>
</evidence>
<dbReference type="AlphaFoldDB" id="A0A2G5UQG1"/>
<dbReference type="Proteomes" id="UP000230233">
    <property type="component" value="Chromosome III"/>
</dbReference>
<comment type="caution">
    <text evidence="2">The sequence shown here is derived from an EMBL/GenBank/DDBJ whole genome shotgun (WGS) entry which is preliminary data.</text>
</comment>
<feature type="domain" description="Calpain catalytic" evidence="1">
    <location>
        <begin position="55"/>
        <end position="124"/>
    </location>
</feature>
<dbReference type="Pfam" id="PF00648">
    <property type="entry name" value="Peptidase_C2"/>
    <property type="match status" value="1"/>
</dbReference>
<dbReference type="GO" id="GO:0004198">
    <property type="term" value="F:calcium-dependent cysteine-type endopeptidase activity"/>
    <property type="evidence" value="ECO:0007669"/>
    <property type="project" value="InterPro"/>
</dbReference>
<keyword evidence="3" id="KW-1185">Reference proteome</keyword>
<dbReference type="EMBL" id="PDUG01000003">
    <property type="protein sequence ID" value="PIC41740.1"/>
    <property type="molecule type" value="Genomic_DNA"/>
</dbReference>
<accession>A0A2G5UQG1</accession>
<gene>
    <name evidence="2" type="primary">Cnig_chr_III.g9048</name>
    <name evidence="2" type="ORF">B9Z55_009048</name>
</gene>
<dbReference type="OrthoDB" id="424753at2759"/>
<evidence type="ECO:0000313" key="3">
    <source>
        <dbReference type="Proteomes" id="UP000230233"/>
    </source>
</evidence>
<organism evidence="2 3">
    <name type="scientific">Caenorhabditis nigoni</name>
    <dbReference type="NCBI Taxonomy" id="1611254"/>
    <lineage>
        <taxon>Eukaryota</taxon>
        <taxon>Metazoa</taxon>
        <taxon>Ecdysozoa</taxon>
        <taxon>Nematoda</taxon>
        <taxon>Chromadorea</taxon>
        <taxon>Rhabditida</taxon>
        <taxon>Rhabditina</taxon>
        <taxon>Rhabditomorpha</taxon>
        <taxon>Rhabditoidea</taxon>
        <taxon>Rhabditidae</taxon>
        <taxon>Peloderinae</taxon>
        <taxon>Caenorhabditis</taxon>
    </lineage>
</organism>
<reference evidence="3" key="1">
    <citation type="submission" date="2017-10" db="EMBL/GenBank/DDBJ databases">
        <title>Rapid genome shrinkage in a self-fertile nematode reveals novel sperm competition proteins.</title>
        <authorList>
            <person name="Yin D."/>
            <person name="Schwarz E.M."/>
            <person name="Thomas C.G."/>
            <person name="Felde R.L."/>
            <person name="Korf I.F."/>
            <person name="Cutter A.D."/>
            <person name="Schartner C.M."/>
            <person name="Ralston E.J."/>
            <person name="Meyer B.J."/>
            <person name="Haag E.S."/>
        </authorList>
    </citation>
    <scope>NUCLEOTIDE SEQUENCE [LARGE SCALE GENOMIC DNA]</scope>
    <source>
        <strain evidence="3">JU1422</strain>
    </source>
</reference>
<evidence type="ECO:0000259" key="1">
    <source>
        <dbReference type="Pfam" id="PF00648"/>
    </source>
</evidence>
<sequence>MSLYDLKDIDDVNLEKGKEFVRSFISTCGENEIFFDKKFEISTRVDNWDKDKILFTYSQIKEFYKNELAISTDPKPVHAQQGHLGDFCLFGVLMTLAKRPKLLKQIIPESCCSVKHGIFHVRRVQT</sequence>
<proteinExistence type="predicted"/>
<dbReference type="InterPro" id="IPR038765">
    <property type="entry name" value="Papain-like_cys_pep_sf"/>
</dbReference>
<dbReference type="SUPFAM" id="SSF54001">
    <property type="entry name" value="Cysteine proteinases"/>
    <property type="match status" value="1"/>
</dbReference>
<dbReference type="InterPro" id="IPR001300">
    <property type="entry name" value="Peptidase_C2_calpain_cat"/>
</dbReference>
<name>A0A2G5UQG1_9PELO</name>
<dbReference type="GO" id="GO:0006508">
    <property type="term" value="P:proteolysis"/>
    <property type="evidence" value="ECO:0007669"/>
    <property type="project" value="InterPro"/>
</dbReference>